<dbReference type="Pfam" id="PF00564">
    <property type="entry name" value="PB1"/>
    <property type="match status" value="1"/>
</dbReference>
<dbReference type="Proteomes" id="UP000789739">
    <property type="component" value="Unassembled WGS sequence"/>
</dbReference>
<organism evidence="2 3">
    <name type="scientific">Paraglomus brasilianum</name>
    <dbReference type="NCBI Taxonomy" id="144538"/>
    <lineage>
        <taxon>Eukaryota</taxon>
        <taxon>Fungi</taxon>
        <taxon>Fungi incertae sedis</taxon>
        <taxon>Mucoromycota</taxon>
        <taxon>Glomeromycotina</taxon>
        <taxon>Glomeromycetes</taxon>
        <taxon>Paraglomerales</taxon>
        <taxon>Paraglomeraceae</taxon>
        <taxon>Paraglomus</taxon>
    </lineage>
</organism>
<name>A0A9N9FA80_9GLOM</name>
<dbReference type="OrthoDB" id="3596986at2759"/>
<sequence>MGGSITELKVRRDDFGETQTRKISVSAHTRWGELEEKLRKLFDIGETDKMVLSYIDEEEERITVSSDEEVADALKNKSQLCFNLTTKKENKGYNYSKIHTEDDAANMAATILQTWFSEKLPEIIDQVTREVISKISKPDQPASSASSFSHVLVYPNTLNVSKLATMGRKPQSGDMLEYRIPSSYLTFNQASIKQIWGVGIYTYDSDIVKALAHSGIYRLKQNPPDNDLSVKIRYSPGLNLYCGAICNSFKSDEHKQCSLSYVIESVSTIPKGSANAV</sequence>
<protein>
    <submittedName>
        <fullName evidence="2">7766_t:CDS:1</fullName>
    </submittedName>
</protein>
<keyword evidence="3" id="KW-1185">Reference proteome</keyword>
<dbReference type="SMART" id="SM00666">
    <property type="entry name" value="PB1"/>
    <property type="match status" value="1"/>
</dbReference>
<dbReference type="PROSITE" id="PS51745">
    <property type="entry name" value="PB1"/>
    <property type="match status" value="1"/>
</dbReference>
<dbReference type="InterPro" id="IPR053793">
    <property type="entry name" value="PB1-like"/>
</dbReference>
<accession>A0A9N9FA80</accession>
<dbReference type="SUPFAM" id="SSF54277">
    <property type="entry name" value="CAD &amp; PB1 domains"/>
    <property type="match status" value="1"/>
</dbReference>
<proteinExistence type="predicted"/>
<dbReference type="AlphaFoldDB" id="A0A9N9FA80"/>
<dbReference type="Gene3D" id="3.10.20.90">
    <property type="entry name" value="Phosphatidylinositol 3-kinase Catalytic Subunit, Chain A, domain 1"/>
    <property type="match status" value="1"/>
</dbReference>
<evidence type="ECO:0000259" key="1">
    <source>
        <dbReference type="PROSITE" id="PS51745"/>
    </source>
</evidence>
<dbReference type="EMBL" id="CAJVPI010000324">
    <property type="protein sequence ID" value="CAG8519237.1"/>
    <property type="molecule type" value="Genomic_DNA"/>
</dbReference>
<dbReference type="InterPro" id="IPR036609">
    <property type="entry name" value="LCCL_sf"/>
</dbReference>
<comment type="caution">
    <text evidence="2">The sequence shown here is derived from an EMBL/GenBank/DDBJ whole genome shotgun (WGS) entry which is preliminary data.</text>
</comment>
<dbReference type="Gene3D" id="2.170.130.20">
    <property type="entry name" value="LCCL-like domain"/>
    <property type="match status" value="1"/>
</dbReference>
<evidence type="ECO:0000313" key="2">
    <source>
        <dbReference type="EMBL" id="CAG8519237.1"/>
    </source>
</evidence>
<dbReference type="Pfam" id="PF08642">
    <property type="entry name" value="Rxt3"/>
    <property type="match status" value="1"/>
</dbReference>
<gene>
    <name evidence="2" type="ORF">PBRASI_LOCUS3535</name>
</gene>
<dbReference type="CDD" id="cd05992">
    <property type="entry name" value="PB1"/>
    <property type="match status" value="1"/>
</dbReference>
<dbReference type="InterPro" id="IPR000270">
    <property type="entry name" value="PB1_dom"/>
</dbReference>
<dbReference type="SUPFAM" id="SSF69848">
    <property type="entry name" value="LCCL domain"/>
    <property type="match status" value="1"/>
</dbReference>
<dbReference type="InterPro" id="IPR013951">
    <property type="entry name" value="Rxt3"/>
</dbReference>
<feature type="domain" description="PB1" evidence="1">
    <location>
        <begin position="5"/>
        <end position="89"/>
    </location>
</feature>
<reference evidence="2" key="1">
    <citation type="submission" date="2021-06" db="EMBL/GenBank/DDBJ databases">
        <authorList>
            <person name="Kallberg Y."/>
            <person name="Tangrot J."/>
            <person name="Rosling A."/>
        </authorList>
    </citation>
    <scope>NUCLEOTIDE SEQUENCE</scope>
    <source>
        <strain evidence="2">BR232B</strain>
    </source>
</reference>
<evidence type="ECO:0000313" key="3">
    <source>
        <dbReference type="Proteomes" id="UP000789739"/>
    </source>
</evidence>